<protein>
    <submittedName>
        <fullName evidence="2">Protein javelin</fullName>
    </submittedName>
</protein>
<reference evidence="2" key="1">
    <citation type="submission" date="2022-07" db="EMBL/GenBank/DDBJ databases">
        <authorList>
            <person name="Trinca V."/>
            <person name="Uliana J.V.C."/>
            <person name="Torres T.T."/>
            <person name="Ward R.J."/>
            <person name="Monesi N."/>
        </authorList>
    </citation>
    <scope>NUCLEOTIDE SEQUENCE</scope>
    <source>
        <strain evidence="2">HSMRA1968</strain>
        <tissue evidence="2">Whole embryos</tissue>
    </source>
</reference>
<feature type="region of interest" description="Disordered" evidence="1">
    <location>
        <begin position="754"/>
        <end position="774"/>
    </location>
</feature>
<evidence type="ECO:0000313" key="2">
    <source>
        <dbReference type="EMBL" id="KAJ6642546.1"/>
    </source>
</evidence>
<dbReference type="OrthoDB" id="6375147at2759"/>
<accession>A0A9Q0N432</accession>
<organism evidence="2 3">
    <name type="scientific">Pseudolycoriella hygida</name>
    <dbReference type="NCBI Taxonomy" id="35572"/>
    <lineage>
        <taxon>Eukaryota</taxon>
        <taxon>Metazoa</taxon>
        <taxon>Ecdysozoa</taxon>
        <taxon>Arthropoda</taxon>
        <taxon>Hexapoda</taxon>
        <taxon>Insecta</taxon>
        <taxon>Pterygota</taxon>
        <taxon>Neoptera</taxon>
        <taxon>Endopterygota</taxon>
        <taxon>Diptera</taxon>
        <taxon>Nematocera</taxon>
        <taxon>Sciaroidea</taxon>
        <taxon>Sciaridae</taxon>
        <taxon>Pseudolycoriella</taxon>
    </lineage>
</organism>
<sequence length="1425" mass="162690">MGYLRDSQTKKKHRNSDSKQNYIDRVRLPDSSDLSGGPGRGSGWRQRSLSNIDLTSQTRHSFNKQTRDYSSGLYDLYSRIESRKDYQNIYKFSDYLPSVRPDIQIGGPDSCSLRRTRSLAVIREETYNDLQLTGVRTRRSQLIPRAKLVNRSFFKNRKHRFREEDSGSGVDTQTSETRESDDYYANLKKLDSSDKLVIDQPWANDKSDLDSLDSDYFKNSLHQSPVNVDGENIPKLFVKEVHVHDSKTDTEQQIVLTNVEDREESIEDQVIANQNDSDSTYDNCKLKYNTKTLTLTRVQISSVDEADKKSKFKEDGKSVVSYDSIYLSSEDSNDRTLVQEIVEDPLPDVNVIETGEFYDDPDEDQPSLESLYSQINKNKPKVISLEPKTHLTSFSDTSTRGTLERLTFISTTPQTQKKDYSKVEGKRFSTEPFVGTLIDNQYCSLPDISIGLSLHASERIDEKLRSSCKILSETSPSESIYDSISRFGKAHKRLRQKNSVESEEPESSSTEEPLKEAEVIEIIPPIKPLENHKENIEKSLKVVEEPPTTINLTKKKIIVDELAARNHKSLQASSNQLAKLGTSKATKFTDIKIIVTDTQNNIVKEEDLNNEVTEVKVQQKEVKVDEKLIKPNEQETKEKAPSSQLLQIPLKKTPLRKSVSVEAKDFRSEFKANLTDTLRKRIAESRNVFNARPIRISSEEHIEKLNDTYEINPSLAYKVKFKEQTKMSRPQILTVVDSKRNICSVAPRQAAEMHDNKNNCNNNATKPSQPEAKQEFKEKVDSVRCYWSKLIEENCHQSVDEVDHEANNIRNETVRDYIASVEKQNLENECQKRTSKTELRDNEDFASFSPSVEIIELDSQKHAAVVKNQNTDTQDFDHVRYKVMKSDTFQKNILAHNRKEAQFDGLLQYLHNYSFQELLASNNVVIIEPIRTKIEKPAAKSNESQTVHCKITGGAGRQNDSNKSAIKRHFFYHPIRVNKELLDEELPNPDTVRKARMLFEETLRLRNYQKQDDTSSNNGVRSNEKLRRKALRYLTIDTSFNGTKKWDSSSVSSGVSSGELSSPCECNDHEDNKEVYSSEENIYGYDMCESYYDVLEKIRESGSSITYFGGRVVDKNSSEVSPMTKAIMQEIRGQNKMCGVCQPHNCPHQSKVFPKSSDQGLKFKLVKSNSCSSRLELAGTNIDEQQLRDTKQHISAIENRSSQQPILDAEESVRSMVNRLETGAINQKEVPRIIESKCIEKVVDPNKRLETEQLIDTSLSINNQMIDEQQSRLGPVDILRQVTVNNHINFTPPVVVGESVHKTATSAMIQRNHQHNNLTEALQTSKVPRNRNVDLAFTMNKIAKEKSDEMKKLSANEVLLEPDENQQVNKTNFHNAKNLLNETNDNGTQMSIQVVGLYLLTSIRTDKQINKYFMFNAALVIHPSH</sequence>
<proteinExistence type="predicted"/>
<dbReference type="Proteomes" id="UP001151699">
    <property type="component" value="Chromosome B"/>
</dbReference>
<feature type="region of interest" description="Disordered" evidence="1">
    <location>
        <begin position="160"/>
        <end position="179"/>
    </location>
</feature>
<evidence type="ECO:0000313" key="3">
    <source>
        <dbReference type="Proteomes" id="UP001151699"/>
    </source>
</evidence>
<feature type="region of interest" description="Disordered" evidence="1">
    <location>
        <begin position="495"/>
        <end position="516"/>
    </location>
</feature>
<gene>
    <name evidence="2" type="primary">jv</name>
    <name evidence="2" type="ORF">Bhyg_07498</name>
</gene>
<comment type="caution">
    <text evidence="2">The sequence shown here is derived from an EMBL/GenBank/DDBJ whole genome shotgun (WGS) entry which is preliminary data.</text>
</comment>
<keyword evidence="3" id="KW-1185">Reference proteome</keyword>
<name>A0A9Q0N432_9DIPT</name>
<feature type="non-terminal residue" evidence="2">
    <location>
        <position position="1425"/>
    </location>
</feature>
<feature type="region of interest" description="Disordered" evidence="1">
    <location>
        <begin position="1"/>
        <end position="47"/>
    </location>
</feature>
<evidence type="ECO:0000256" key="1">
    <source>
        <dbReference type="SAM" id="MobiDB-lite"/>
    </source>
</evidence>
<dbReference type="EMBL" id="WJQU01000002">
    <property type="protein sequence ID" value="KAJ6642546.1"/>
    <property type="molecule type" value="Genomic_DNA"/>
</dbReference>